<dbReference type="Proteomes" id="UP000580250">
    <property type="component" value="Unassembled WGS sequence"/>
</dbReference>
<name>A0A6V7VDZ6_MELEN</name>
<proteinExistence type="predicted"/>
<organism evidence="3 4">
    <name type="scientific">Meloidogyne enterolobii</name>
    <name type="common">Root-knot nematode worm</name>
    <name type="synonym">Meloidogyne mayaguensis</name>
    <dbReference type="NCBI Taxonomy" id="390850"/>
    <lineage>
        <taxon>Eukaryota</taxon>
        <taxon>Metazoa</taxon>
        <taxon>Ecdysozoa</taxon>
        <taxon>Nematoda</taxon>
        <taxon>Chromadorea</taxon>
        <taxon>Rhabditida</taxon>
        <taxon>Tylenchina</taxon>
        <taxon>Tylenchomorpha</taxon>
        <taxon>Tylenchoidea</taxon>
        <taxon>Meloidogynidae</taxon>
        <taxon>Meloidogyninae</taxon>
        <taxon>Meloidogyne</taxon>
    </lineage>
</organism>
<dbReference type="EMBL" id="CAJEWN010000214">
    <property type="protein sequence ID" value="CAD2173216.1"/>
    <property type="molecule type" value="Genomic_DNA"/>
</dbReference>
<gene>
    <name evidence="3" type="ORF">MENT_LOCUS24812</name>
</gene>
<evidence type="ECO:0000256" key="1">
    <source>
        <dbReference type="SAM" id="Coils"/>
    </source>
</evidence>
<accession>A0A6V7VDZ6</accession>
<reference evidence="3 4" key="1">
    <citation type="submission" date="2020-08" db="EMBL/GenBank/DDBJ databases">
        <authorList>
            <person name="Koutsovoulos G."/>
            <person name="Danchin GJ E."/>
        </authorList>
    </citation>
    <scope>NUCLEOTIDE SEQUENCE [LARGE SCALE GENOMIC DNA]</scope>
</reference>
<sequence length="445" mass="48826">MPNPTVKIEKMEVEEPEISATTENTMSLGIEVEKKESEVNSEIGDISGELSSPFDDPVSRTRCLIQFIRLRNQRAEAELAQQNALKKQKMDAQATLQNARNELAQAKSEQLHWERKFNNLNHERHDVLNKLKALHQKEIERKRHKEEAERQRQILAAAAEEQQRLAAAAAAAAAAQQQQQQTDAYFQLKQLQQYLNSLIASAGPTGTPHGQTSSSPSTSLSGSQQQRQPSLEQLLLSAVSTSTASGGGVIAEEQQRLATSLLASAVQQQQQQLSRVTQQQQQFAPTPYGQPTQQQQTIAIQQQQELQNAVAKLLGQNFPGSSTPTTQTILQQSTPNLQNFQQNLQPSSNYAALLQQQQQFEQLQSQLASAIAAQQQQQQRIPNAALSVNIQTALAAAASVGNNELLHSPSNPQSANQLTAAQQQQLQSLPPELLYQAALLAAQLG</sequence>
<feature type="compositionally biased region" description="Low complexity" evidence="2">
    <location>
        <begin position="203"/>
        <end position="226"/>
    </location>
</feature>
<protein>
    <submittedName>
        <fullName evidence="3">Uncharacterized protein</fullName>
    </submittedName>
</protein>
<feature type="coiled-coil region" evidence="1">
    <location>
        <begin position="65"/>
        <end position="178"/>
    </location>
</feature>
<dbReference type="AlphaFoldDB" id="A0A6V7VDZ6"/>
<evidence type="ECO:0000313" key="3">
    <source>
        <dbReference type="EMBL" id="CAD2173216.1"/>
    </source>
</evidence>
<comment type="caution">
    <text evidence="3">The sequence shown here is derived from an EMBL/GenBank/DDBJ whole genome shotgun (WGS) entry which is preliminary data.</text>
</comment>
<feature type="coiled-coil region" evidence="1">
    <location>
        <begin position="353"/>
        <end position="380"/>
    </location>
</feature>
<evidence type="ECO:0000256" key="2">
    <source>
        <dbReference type="SAM" id="MobiDB-lite"/>
    </source>
</evidence>
<feature type="region of interest" description="Disordered" evidence="2">
    <location>
        <begin position="200"/>
        <end position="227"/>
    </location>
</feature>
<dbReference type="OrthoDB" id="5877473at2759"/>
<evidence type="ECO:0000313" key="4">
    <source>
        <dbReference type="Proteomes" id="UP000580250"/>
    </source>
</evidence>
<keyword evidence="1" id="KW-0175">Coiled coil</keyword>